<dbReference type="PANTHER" id="PTHR31377:SF0">
    <property type="entry name" value="AGMATINE DEIMINASE-RELATED"/>
    <property type="match status" value="1"/>
</dbReference>
<dbReference type="InterPro" id="IPR007466">
    <property type="entry name" value="Peptidyl-Arg-deiminase_porph"/>
</dbReference>
<comment type="caution">
    <text evidence="3">The sequence shown here is derived from an EMBL/GenBank/DDBJ whole genome shotgun (WGS) entry which is preliminary data.</text>
</comment>
<feature type="signal peptide" evidence="2">
    <location>
        <begin position="1"/>
        <end position="29"/>
    </location>
</feature>
<reference evidence="3 4" key="1">
    <citation type="submission" date="2019-02" db="EMBL/GenBank/DDBJ databases">
        <title>Deep-cultivation of Planctomycetes and their phenomic and genomic characterization uncovers novel biology.</title>
        <authorList>
            <person name="Wiegand S."/>
            <person name="Jogler M."/>
            <person name="Boedeker C."/>
            <person name="Pinto D."/>
            <person name="Vollmers J."/>
            <person name="Rivas-Marin E."/>
            <person name="Kohn T."/>
            <person name="Peeters S.H."/>
            <person name="Heuer A."/>
            <person name="Rast P."/>
            <person name="Oberbeckmann S."/>
            <person name="Bunk B."/>
            <person name="Jeske O."/>
            <person name="Meyerdierks A."/>
            <person name="Storesund J.E."/>
            <person name="Kallscheuer N."/>
            <person name="Luecker S."/>
            <person name="Lage O.M."/>
            <person name="Pohl T."/>
            <person name="Merkel B.J."/>
            <person name="Hornburger P."/>
            <person name="Mueller R.-W."/>
            <person name="Bruemmer F."/>
            <person name="Labrenz M."/>
            <person name="Spormann A.M."/>
            <person name="Op Den Camp H."/>
            <person name="Overmann J."/>
            <person name="Amann R."/>
            <person name="Jetten M.S.M."/>
            <person name="Mascher T."/>
            <person name="Medema M.H."/>
            <person name="Devos D.P."/>
            <person name="Kaster A.-K."/>
            <person name="Ovreas L."/>
            <person name="Rohde M."/>
            <person name="Galperin M.Y."/>
            <person name="Jogler C."/>
        </authorList>
    </citation>
    <scope>NUCLEOTIDE SEQUENCE [LARGE SCALE GENOMIC DNA]</scope>
    <source>
        <strain evidence="3 4">Pla52n</strain>
    </source>
</reference>
<sequence length="403" mass="45353" precursor="true">MHLSVIFQRLFSRLLATACLCSVLSSAWAQSQRTTVSTSTSSESTQLTPIRLPGEFEPQRAVLLSISDWQPHHFPVLTQIAEKTAGQVNLLILYNDLKQLSPAIVALARTGLPLSHVYFSPMELDTIWMRDYGPRLAATDDGCLSIDFFYEGSRPRDDKMPVTWASATSVPMRTVRWTVQGGNLIFNGQGLGVTSTRIFEDNYIRFPHQSRPFDPELERRNMVTSEFKRACNLSELVVLEPLQNEITKHVDMFLTFLDKDHVLVGELDRFRDPINAAILDRNAQRLGQVTVEGKPLRVSRIPMPTRDGTQWSSYTNIIMAGNLILMSTFDSDPPDVLAAAKATYERLAPGKVVETVDLTSMKALQGSLHCLSMNMPEFAPWPKLVYSYESFRTQVPQEIIDAK</sequence>
<dbReference type="GO" id="GO:0047632">
    <property type="term" value="F:agmatine deiminase activity"/>
    <property type="evidence" value="ECO:0007669"/>
    <property type="project" value="TreeGrafter"/>
</dbReference>
<evidence type="ECO:0000256" key="1">
    <source>
        <dbReference type="ARBA" id="ARBA00022801"/>
    </source>
</evidence>
<dbReference type="EC" id="3.5.3.-" evidence="3"/>
<keyword evidence="1 3" id="KW-0378">Hydrolase</keyword>
<evidence type="ECO:0000256" key="2">
    <source>
        <dbReference type="SAM" id="SignalP"/>
    </source>
</evidence>
<evidence type="ECO:0000313" key="3">
    <source>
        <dbReference type="EMBL" id="TWU08533.1"/>
    </source>
</evidence>
<proteinExistence type="predicted"/>
<dbReference type="GO" id="GO:0009446">
    <property type="term" value="P:putrescine biosynthetic process"/>
    <property type="evidence" value="ECO:0007669"/>
    <property type="project" value="InterPro"/>
</dbReference>
<dbReference type="Gene3D" id="3.75.10.10">
    <property type="entry name" value="L-arginine/glycine Amidinotransferase, Chain A"/>
    <property type="match status" value="1"/>
</dbReference>
<feature type="chain" id="PRO_5022810679" evidence="2">
    <location>
        <begin position="30"/>
        <end position="403"/>
    </location>
</feature>
<dbReference type="PANTHER" id="PTHR31377">
    <property type="entry name" value="AGMATINE DEIMINASE-RELATED"/>
    <property type="match status" value="1"/>
</dbReference>
<dbReference type="GO" id="GO:0004668">
    <property type="term" value="F:protein-arginine deiminase activity"/>
    <property type="evidence" value="ECO:0007669"/>
    <property type="project" value="InterPro"/>
</dbReference>
<dbReference type="Pfam" id="PF04371">
    <property type="entry name" value="PAD_porph"/>
    <property type="match status" value="1"/>
</dbReference>
<dbReference type="EMBL" id="SJPN01000001">
    <property type="protein sequence ID" value="TWU08533.1"/>
    <property type="molecule type" value="Genomic_DNA"/>
</dbReference>
<evidence type="ECO:0000313" key="4">
    <source>
        <dbReference type="Proteomes" id="UP000320176"/>
    </source>
</evidence>
<name>A0A5C6B8X5_9BACT</name>
<protein>
    <submittedName>
        <fullName evidence="3">Peptidylarginine deiminase</fullName>
        <ecNumber evidence="3">3.5.3.-</ecNumber>
    </submittedName>
</protein>
<dbReference type="SUPFAM" id="SSF55909">
    <property type="entry name" value="Pentein"/>
    <property type="match status" value="1"/>
</dbReference>
<gene>
    <name evidence="3" type="ORF">Pla52n_11160</name>
</gene>
<organism evidence="3 4">
    <name type="scientific">Stieleria varia</name>
    <dbReference type="NCBI Taxonomy" id="2528005"/>
    <lineage>
        <taxon>Bacteria</taxon>
        <taxon>Pseudomonadati</taxon>
        <taxon>Planctomycetota</taxon>
        <taxon>Planctomycetia</taxon>
        <taxon>Pirellulales</taxon>
        <taxon>Pirellulaceae</taxon>
        <taxon>Stieleria</taxon>
    </lineage>
</organism>
<dbReference type="OrthoDB" id="9808013at2"/>
<keyword evidence="2" id="KW-0732">Signal</keyword>
<accession>A0A5C6B8X5</accession>
<dbReference type="RefSeq" id="WP_146518703.1">
    <property type="nucleotide sequence ID" value="NZ_SJPN01000001.1"/>
</dbReference>
<keyword evidence="4" id="KW-1185">Reference proteome</keyword>
<dbReference type="AlphaFoldDB" id="A0A5C6B8X5"/>
<dbReference type="Proteomes" id="UP000320176">
    <property type="component" value="Unassembled WGS sequence"/>
</dbReference>